<dbReference type="AlphaFoldDB" id="A0A0G1HAS3"/>
<gene>
    <name evidence="1" type="ORF">UW32_C0001G0205</name>
</gene>
<protein>
    <submittedName>
        <fullName evidence="1">Uncharacterized protein</fullName>
    </submittedName>
</protein>
<dbReference type="EMBL" id="LCHW01000001">
    <property type="protein sequence ID" value="KKT43613.1"/>
    <property type="molecule type" value="Genomic_DNA"/>
</dbReference>
<organism evidence="1 2">
    <name type="scientific">Candidatus Wolfebacteria bacterium GW2011_GWE2_44_13</name>
    <dbReference type="NCBI Taxonomy" id="1619017"/>
    <lineage>
        <taxon>Bacteria</taxon>
        <taxon>Candidatus Wolfeibacteriota</taxon>
    </lineage>
</organism>
<evidence type="ECO:0000313" key="1">
    <source>
        <dbReference type="EMBL" id="KKT43613.1"/>
    </source>
</evidence>
<sequence length="81" mass="9541">MTHKRLGVKKFLFRVFVGWQETKGLDSVKYPEGVYIHRTVDREHDKYKEIIISAETGEITRNVSELLSQHIPNKQKRNSDN</sequence>
<proteinExistence type="predicted"/>
<evidence type="ECO:0000313" key="2">
    <source>
        <dbReference type="Proteomes" id="UP000034051"/>
    </source>
</evidence>
<name>A0A0G1HAS3_9BACT</name>
<dbReference type="Proteomes" id="UP000034051">
    <property type="component" value="Unassembled WGS sequence"/>
</dbReference>
<reference evidence="1 2" key="1">
    <citation type="journal article" date="2015" name="Nature">
        <title>rRNA introns, odd ribosomes, and small enigmatic genomes across a large radiation of phyla.</title>
        <authorList>
            <person name="Brown C.T."/>
            <person name="Hug L.A."/>
            <person name="Thomas B.C."/>
            <person name="Sharon I."/>
            <person name="Castelle C.J."/>
            <person name="Singh A."/>
            <person name="Wilkins M.J."/>
            <person name="Williams K.H."/>
            <person name="Banfield J.F."/>
        </authorList>
    </citation>
    <scope>NUCLEOTIDE SEQUENCE [LARGE SCALE GENOMIC DNA]</scope>
</reference>
<comment type="caution">
    <text evidence="1">The sequence shown here is derived from an EMBL/GenBank/DDBJ whole genome shotgun (WGS) entry which is preliminary data.</text>
</comment>
<accession>A0A0G1HAS3</accession>